<sequence>MYIATQGSRMAKLHDNSIHSATTFNANSKEGYVYNEQQIRDRNTVVADNGDVDCDSASDRTYLFSSPSTRLLLHHLSTESCQELDESNQKVLQGSELGRSG</sequence>
<reference evidence="1" key="1">
    <citation type="journal article" date="2014" name="PLoS ONE">
        <title>Transcriptome-Based Identification of ABC Transporters in the Western Tarnished Plant Bug Lygus hesperus.</title>
        <authorList>
            <person name="Hull J.J."/>
            <person name="Chaney K."/>
            <person name="Geib S.M."/>
            <person name="Fabrick J.A."/>
            <person name="Brent C.S."/>
            <person name="Walsh D."/>
            <person name="Lavine L.C."/>
        </authorList>
    </citation>
    <scope>NUCLEOTIDE SEQUENCE</scope>
</reference>
<gene>
    <name evidence="1" type="ORF">CM83_15662</name>
    <name evidence="2" type="ORF">g.6538</name>
</gene>
<evidence type="ECO:0000313" key="2">
    <source>
        <dbReference type="EMBL" id="JAQ07744.1"/>
    </source>
</evidence>
<evidence type="ECO:0000313" key="1">
    <source>
        <dbReference type="EMBL" id="JAG40437.1"/>
    </source>
</evidence>
<dbReference type="EMBL" id="GDHC01010885">
    <property type="protein sequence ID" value="JAQ07744.1"/>
    <property type="molecule type" value="Transcribed_RNA"/>
</dbReference>
<accession>A0A0A9Z583</accession>
<reference evidence="1" key="2">
    <citation type="submission" date="2014-07" db="EMBL/GenBank/DDBJ databases">
        <authorList>
            <person name="Hull J."/>
        </authorList>
    </citation>
    <scope>NUCLEOTIDE SEQUENCE</scope>
</reference>
<protein>
    <submittedName>
        <fullName evidence="1">Uncharacterized protein</fullName>
    </submittedName>
</protein>
<organism evidence="1">
    <name type="scientific">Lygus hesperus</name>
    <name type="common">Western plant bug</name>
    <dbReference type="NCBI Taxonomy" id="30085"/>
    <lineage>
        <taxon>Eukaryota</taxon>
        <taxon>Metazoa</taxon>
        <taxon>Ecdysozoa</taxon>
        <taxon>Arthropoda</taxon>
        <taxon>Hexapoda</taxon>
        <taxon>Insecta</taxon>
        <taxon>Pterygota</taxon>
        <taxon>Neoptera</taxon>
        <taxon>Paraneoptera</taxon>
        <taxon>Hemiptera</taxon>
        <taxon>Heteroptera</taxon>
        <taxon>Panheteroptera</taxon>
        <taxon>Cimicomorpha</taxon>
        <taxon>Miridae</taxon>
        <taxon>Mirini</taxon>
        <taxon>Lygus</taxon>
    </lineage>
</organism>
<reference evidence="2" key="3">
    <citation type="journal article" date="2016" name="Gigascience">
        <title>De novo construction of an expanded transcriptome assembly for the western tarnished plant bug, Lygus hesperus.</title>
        <authorList>
            <person name="Tassone E.E."/>
            <person name="Geib S.M."/>
            <person name="Hall B."/>
            <person name="Fabrick J.A."/>
            <person name="Brent C.S."/>
            <person name="Hull J.J."/>
        </authorList>
    </citation>
    <scope>NUCLEOTIDE SEQUENCE</scope>
</reference>
<dbReference type="AlphaFoldDB" id="A0A0A9Z583"/>
<dbReference type="EMBL" id="GBHO01003167">
    <property type="protein sequence ID" value="JAG40437.1"/>
    <property type="molecule type" value="Transcribed_RNA"/>
</dbReference>
<name>A0A0A9Z583_LYGHE</name>
<proteinExistence type="predicted"/>